<dbReference type="SUPFAM" id="SSF82708">
    <property type="entry name" value="R3H domain"/>
    <property type="match status" value="1"/>
</dbReference>
<feature type="domain" description="R3H" evidence="2">
    <location>
        <begin position="91"/>
        <end position="153"/>
    </location>
</feature>
<feature type="compositionally biased region" description="Low complexity" evidence="1">
    <location>
        <begin position="202"/>
        <end position="211"/>
    </location>
</feature>
<dbReference type="EMBL" id="RWJN01000058">
    <property type="protein sequence ID" value="TCD68762.1"/>
    <property type="molecule type" value="Genomic_DNA"/>
</dbReference>
<comment type="caution">
    <text evidence="3">The sequence shown here is derived from an EMBL/GenBank/DDBJ whole genome shotgun (WGS) entry which is preliminary data.</text>
</comment>
<feature type="compositionally biased region" description="Low complexity" evidence="1">
    <location>
        <begin position="160"/>
        <end position="180"/>
    </location>
</feature>
<organism evidence="3 4">
    <name type="scientific">Steccherinum ochraceum</name>
    <dbReference type="NCBI Taxonomy" id="92696"/>
    <lineage>
        <taxon>Eukaryota</taxon>
        <taxon>Fungi</taxon>
        <taxon>Dikarya</taxon>
        <taxon>Basidiomycota</taxon>
        <taxon>Agaricomycotina</taxon>
        <taxon>Agaricomycetes</taxon>
        <taxon>Polyporales</taxon>
        <taxon>Steccherinaceae</taxon>
        <taxon>Steccherinum</taxon>
    </lineage>
</organism>
<gene>
    <name evidence="3" type="primary">FAP1</name>
    <name evidence="3" type="ORF">EIP91_009908</name>
</gene>
<feature type="region of interest" description="Disordered" evidence="1">
    <location>
        <begin position="194"/>
        <end position="284"/>
    </location>
</feature>
<accession>A0A4R0RNH9</accession>
<evidence type="ECO:0000313" key="3">
    <source>
        <dbReference type="EMBL" id="TCD68762.1"/>
    </source>
</evidence>
<name>A0A4R0RNH9_9APHY</name>
<proteinExistence type="predicted"/>
<dbReference type="GO" id="GO:0003676">
    <property type="term" value="F:nucleic acid binding"/>
    <property type="evidence" value="ECO:0007669"/>
    <property type="project" value="UniProtKB-UniRule"/>
</dbReference>
<evidence type="ECO:0000259" key="2">
    <source>
        <dbReference type="PROSITE" id="PS51061"/>
    </source>
</evidence>
<dbReference type="InterPro" id="IPR036867">
    <property type="entry name" value="R3H_dom_sf"/>
</dbReference>
<dbReference type="InterPro" id="IPR001374">
    <property type="entry name" value="R3H_dom"/>
</dbReference>
<feature type="region of interest" description="Disordered" evidence="1">
    <location>
        <begin position="160"/>
        <end position="181"/>
    </location>
</feature>
<feature type="compositionally biased region" description="Low complexity" evidence="1">
    <location>
        <begin position="259"/>
        <end position="274"/>
    </location>
</feature>
<dbReference type="STRING" id="92696.A0A4R0RNH9"/>
<protein>
    <submittedName>
        <fullName evidence="3">FKBP12-associated protein</fullName>
    </submittedName>
</protein>
<reference evidence="3 4" key="1">
    <citation type="submission" date="2018-11" db="EMBL/GenBank/DDBJ databases">
        <title>Genome assembly of Steccherinum ochraceum LE-BIN_3174, the white-rot fungus of the Steccherinaceae family (The Residual Polyporoid clade, Polyporales, Basidiomycota).</title>
        <authorList>
            <person name="Fedorova T.V."/>
            <person name="Glazunova O.A."/>
            <person name="Landesman E.O."/>
            <person name="Moiseenko K.V."/>
            <person name="Psurtseva N.V."/>
            <person name="Savinova O.S."/>
            <person name="Shakhova N.V."/>
            <person name="Tyazhelova T.V."/>
            <person name="Vasina D.V."/>
        </authorList>
    </citation>
    <scope>NUCLEOTIDE SEQUENCE [LARGE SCALE GENOMIC DNA]</scope>
    <source>
        <strain evidence="3 4">LE-BIN_3174</strain>
    </source>
</reference>
<dbReference type="Pfam" id="PF01424">
    <property type="entry name" value="R3H"/>
    <property type="match status" value="1"/>
</dbReference>
<keyword evidence="4" id="KW-1185">Reference proteome</keyword>
<evidence type="ECO:0000313" key="4">
    <source>
        <dbReference type="Proteomes" id="UP000292702"/>
    </source>
</evidence>
<dbReference type="Gene3D" id="3.30.1370.50">
    <property type="entry name" value="R3H-like domain"/>
    <property type="match status" value="1"/>
</dbReference>
<dbReference type="Proteomes" id="UP000292702">
    <property type="component" value="Unassembled WGS sequence"/>
</dbReference>
<dbReference type="OrthoDB" id="6512771at2759"/>
<dbReference type="SMART" id="SM00393">
    <property type="entry name" value="R3H"/>
    <property type="match status" value="1"/>
</dbReference>
<dbReference type="PROSITE" id="PS51061">
    <property type="entry name" value="R3H"/>
    <property type="match status" value="1"/>
</dbReference>
<sequence>MLSAESHANCVTQLFILAHRHVMHQRPVQKRSHVVLSSTSPVLADVSFSLFHVAARNARLADALGVSVDRTDSRSHATYHDSLIVFARGDPNFCAMVEKSFSDFITSEKRSQVLPHMHPSRRKFVHDLAAVYRMDTQMVDQEPKRSVELIRRIDTRIPSPTLSSTISAAPASSSGTSTLGRLADLRAPVTAKAVSGRSLNTSPAPGASSSSRAWTSIVSRPQAPPQAPKASASASTWRRAALPQPEAPRPAASRLVPLGSSASKPSVPVPASGGEVPDSWEDES</sequence>
<dbReference type="AlphaFoldDB" id="A0A4R0RNH9"/>
<evidence type="ECO:0000256" key="1">
    <source>
        <dbReference type="SAM" id="MobiDB-lite"/>
    </source>
</evidence>